<keyword evidence="3" id="KW-1185">Reference proteome</keyword>
<gene>
    <name evidence="2" type="ORF">O0S08_46225</name>
</gene>
<organism evidence="2 3">
    <name type="scientific">Nannocystis punicea</name>
    <dbReference type="NCBI Taxonomy" id="2995304"/>
    <lineage>
        <taxon>Bacteria</taxon>
        <taxon>Pseudomonadati</taxon>
        <taxon>Myxococcota</taxon>
        <taxon>Polyangia</taxon>
        <taxon>Nannocystales</taxon>
        <taxon>Nannocystaceae</taxon>
        <taxon>Nannocystis</taxon>
    </lineage>
</organism>
<dbReference type="Proteomes" id="UP001164459">
    <property type="component" value="Chromosome"/>
</dbReference>
<keyword evidence="1" id="KW-0472">Membrane</keyword>
<dbReference type="RefSeq" id="WP_269035925.1">
    <property type="nucleotide sequence ID" value="NZ_CP114040.1"/>
</dbReference>
<proteinExistence type="predicted"/>
<name>A0ABY7H2S6_9BACT</name>
<dbReference type="EMBL" id="CP114040">
    <property type="protein sequence ID" value="WAS93586.1"/>
    <property type="molecule type" value="Genomic_DNA"/>
</dbReference>
<reference evidence="2" key="1">
    <citation type="submission" date="2022-11" db="EMBL/GenBank/DDBJ databases">
        <title>Minimal conservation of predation-associated metabolite biosynthetic gene clusters underscores biosynthetic potential of Myxococcota including descriptions for ten novel species: Archangium lansinium sp. nov., Myxococcus landrumus sp. nov., Nannocystis bai.</title>
        <authorList>
            <person name="Ahearne A."/>
            <person name="Stevens C."/>
            <person name="Dowd S."/>
        </authorList>
    </citation>
    <scope>NUCLEOTIDE SEQUENCE</scope>
    <source>
        <strain evidence="2">Fl3</strain>
    </source>
</reference>
<feature type="transmembrane region" description="Helical" evidence="1">
    <location>
        <begin position="20"/>
        <end position="40"/>
    </location>
</feature>
<protein>
    <submittedName>
        <fullName evidence="2">Uncharacterized protein</fullName>
    </submittedName>
</protein>
<evidence type="ECO:0000313" key="3">
    <source>
        <dbReference type="Proteomes" id="UP001164459"/>
    </source>
</evidence>
<accession>A0ABY7H2S6</accession>
<keyword evidence="1" id="KW-0812">Transmembrane</keyword>
<evidence type="ECO:0000256" key="1">
    <source>
        <dbReference type="SAM" id="Phobius"/>
    </source>
</evidence>
<evidence type="ECO:0000313" key="2">
    <source>
        <dbReference type="EMBL" id="WAS93586.1"/>
    </source>
</evidence>
<sequence>MTDSTPPVRVTEADRTATALVYGLFFAMSAFIALSLYIGANFLAPRVQAPGGPTRGCRDDLADQCAEGEVCEDSVCVPDPRAIDCPEGAPCGACTCIYPMTCGDEQVCRSRPPPPRTCSPRAAEFVEEMLAYQVQCVANAGGQELSSCPTTNVKDFLLSHEKFDALLQEFPNGLVFLFPNGQPVVAGLESEAQQNWPDEATRRFYSAAIADKARSLLAAQHVVIVGRASKGNTATSFAYAQARVRFARNAVLDALTRTPVERGELSKKLIEFALGAERPLTLEFFLLNQLPVVSWNADSRRQLSRVLESARNNVPPGKTDRKAVEDLINRSVAVFAIPPECVAAAGRHPGAP</sequence>
<keyword evidence="1" id="KW-1133">Transmembrane helix</keyword>